<dbReference type="InterPro" id="IPR023631">
    <property type="entry name" value="Amidase_dom"/>
</dbReference>
<evidence type="ECO:0000256" key="2">
    <source>
        <dbReference type="ARBA" id="ARBA00011123"/>
    </source>
</evidence>
<dbReference type="SUPFAM" id="SSF75304">
    <property type="entry name" value="Amidase signature (AS) enzymes"/>
    <property type="match status" value="1"/>
</dbReference>
<comment type="function">
    <text evidence="10">Allows the formation of correctly charged Gln-tRNA(Gln) through the transamidation of misacylated Glu-tRNA(Gln) in organisms which lack glutaminyl-tRNA synthetase. The reaction takes place in the presence of glutamine and ATP through an activated gamma-phospho-Glu-tRNA(Gln).</text>
</comment>
<evidence type="ECO:0000256" key="7">
    <source>
        <dbReference type="ARBA" id="ARBA00022840"/>
    </source>
</evidence>
<dbReference type="EMBL" id="JBIWXY010000002">
    <property type="protein sequence ID" value="MFJ5446808.1"/>
    <property type="molecule type" value="Genomic_DNA"/>
</dbReference>
<evidence type="ECO:0000256" key="3">
    <source>
        <dbReference type="ARBA" id="ARBA00012739"/>
    </source>
</evidence>
<gene>
    <name evidence="10 12" type="primary">gatA</name>
    <name evidence="12" type="ORF">ACIKP9_11260</name>
</gene>
<feature type="active site" description="Acyl-ester intermediate" evidence="10">
    <location>
        <position position="175"/>
    </location>
</feature>
<reference evidence="12 13" key="1">
    <citation type="submission" date="2024-11" db="EMBL/GenBank/DDBJ databases">
        <authorList>
            <person name="Kaparullina E.N."/>
            <person name="Delegan Y.A."/>
            <person name="Doronina N.V."/>
        </authorList>
    </citation>
    <scope>NUCLEOTIDE SEQUENCE [LARGE SCALE GENOMIC DNA]</scope>
    <source>
        <strain evidence="12 13">7sh_L</strain>
    </source>
</reference>
<evidence type="ECO:0000256" key="10">
    <source>
        <dbReference type="HAMAP-Rule" id="MF_00120"/>
    </source>
</evidence>
<dbReference type="InterPro" id="IPR020556">
    <property type="entry name" value="Amidase_CS"/>
</dbReference>
<dbReference type="Gene3D" id="3.90.1300.10">
    <property type="entry name" value="Amidase signature (AS) domain"/>
    <property type="match status" value="1"/>
</dbReference>
<dbReference type="Proteomes" id="UP001617669">
    <property type="component" value="Unassembled WGS sequence"/>
</dbReference>
<dbReference type="NCBIfam" id="TIGR00132">
    <property type="entry name" value="gatA"/>
    <property type="match status" value="1"/>
</dbReference>
<evidence type="ECO:0000256" key="1">
    <source>
        <dbReference type="ARBA" id="ARBA00008069"/>
    </source>
</evidence>
<keyword evidence="6 10" id="KW-0547">Nucleotide-binding</keyword>
<dbReference type="Pfam" id="PF01425">
    <property type="entry name" value="Amidase"/>
    <property type="match status" value="1"/>
</dbReference>
<evidence type="ECO:0000256" key="8">
    <source>
        <dbReference type="ARBA" id="ARBA00022917"/>
    </source>
</evidence>
<name>A0ABW8GPG4_9PROT</name>
<dbReference type="InterPro" id="IPR036928">
    <property type="entry name" value="AS_sf"/>
</dbReference>
<evidence type="ECO:0000256" key="6">
    <source>
        <dbReference type="ARBA" id="ARBA00022741"/>
    </source>
</evidence>
<dbReference type="HAMAP" id="MF_00120">
    <property type="entry name" value="GatA"/>
    <property type="match status" value="1"/>
</dbReference>
<organism evidence="12 13">
    <name type="scientific">Methylobacillus methanolivorans</name>
    <dbReference type="NCBI Taxonomy" id="1848927"/>
    <lineage>
        <taxon>Bacteria</taxon>
        <taxon>Pseudomonadati</taxon>
        <taxon>Pseudomonadota</taxon>
        <taxon>Betaproteobacteria</taxon>
        <taxon>Nitrosomonadales</taxon>
        <taxon>Methylophilaceae</taxon>
        <taxon>Methylobacillus</taxon>
    </lineage>
</organism>
<evidence type="ECO:0000256" key="5">
    <source>
        <dbReference type="ARBA" id="ARBA00022598"/>
    </source>
</evidence>
<keyword evidence="5 10" id="KW-0436">Ligase</keyword>
<feature type="active site" description="Charge relay system" evidence="10">
    <location>
        <position position="151"/>
    </location>
</feature>
<dbReference type="InterPro" id="IPR004412">
    <property type="entry name" value="GatA"/>
</dbReference>
<feature type="active site" description="Charge relay system" evidence="10">
    <location>
        <position position="76"/>
    </location>
</feature>
<keyword evidence="7 10" id="KW-0067">ATP-binding</keyword>
<feature type="domain" description="Amidase" evidence="11">
    <location>
        <begin position="22"/>
        <end position="468"/>
    </location>
</feature>
<evidence type="ECO:0000256" key="9">
    <source>
        <dbReference type="ARBA" id="ARBA00047407"/>
    </source>
</evidence>
<dbReference type="RefSeq" id="WP_400882795.1">
    <property type="nucleotide sequence ID" value="NZ_JBIWXY010000002.1"/>
</dbReference>
<dbReference type="PANTHER" id="PTHR11895">
    <property type="entry name" value="TRANSAMIDASE"/>
    <property type="match status" value="1"/>
</dbReference>
<comment type="catalytic activity">
    <reaction evidence="9 10">
        <text>L-glutamyl-tRNA(Gln) + L-glutamine + ATP + H2O = L-glutaminyl-tRNA(Gln) + L-glutamate + ADP + phosphate + H(+)</text>
        <dbReference type="Rhea" id="RHEA:17521"/>
        <dbReference type="Rhea" id="RHEA-COMP:9681"/>
        <dbReference type="Rhea" id="RHEA-COMP:9684"/>
        <dbReference type="ChEBI" id="CHEBI:15377"/>
        <dbReference type="ChEBI" id="CHEBI:15378"/>
        <dbReference type="ChEBI" id="CHEBI:29985"/>
        <dbReference type="ChEBI" id="CHEBI:30616"/>
        <dbReference type="ChEBI" id="CHEBI:43474"/>
        <dbReference type="ChEBI" id="CHEBI:58359"/>
        <dbReference type="ChEBI" id="CHEBI:78520"/>
        <dbReference type="ChEBI" id="CHEBI:78521"/>
        <dbReference type="ChEBI" id="CHEBI:456216"/>
        <dbReference type="EC" id="6.3.5.7"/>
    </reaction>
</comment>
<comment type="subunit">
    <text evidence="2 10">Heterotrimer of A, B and C subunits.</text>
</comment>
<dbReference type="InterPro" id="IPR000120">
    <property type="entry name" value="Amidase"/>
</dbReference>
<comment type="caution">
    <text evidence="12">The sequence shown here is derived from an EMBL/GenBank/DDBJ whole genome shotgun (WGS) entry which is preliminary data.</text>
</comment>
<evidence type="ECO:0000256" key="4">
    <source>
        <dbReference type="ARBA" id="ARBA00014428"/>
    </source>
</evidence>
<sequence>MINQSLKHLAEKLASKEISSVELTQEYLNRIARLNPDINAYITVNPELSLAQAKAADQRIAQGDIGLLTGIPIAQKDIFCAQGWRTTCGSKMLENFIAPYDAGIIERFNAAGAVNLGKTNMDEFAMGSSNETSYYGKVQNPWDRNRVPGGSSGGSAAAVAARLCAAATGTDTGGSIRQPASLCGLSGLKPTYGLASRYGMIAFASSLDQAGPMAHSAEDMAIMMNVMTGFDERDSTSLQREKEDYTRGLGQSLAGLRVGLPKEYFAEGLDAGVAKVIEAAVDEYRKLGAEIVEISLPNTMLSIPVYYVLAPAEASSNLSRYDGVRFGHRAAEYDDLMDMYCKSRAEGFGAEVKRRILIGTYVLSAGYYDAYYLKAQQIRRLIAEDFAKAFEQCDLILGPTAPSTAFKSGEKADDPVAMYLQDIYTIAVNLAGLPGMSIPAGFAPAADGKQLPVGLQIIGNYFDEARMLNAGHAYQQVTDWHTRMPEGIA</sequence>
<comment type="similarity">
    <text evidence="1 10">Belongs to the amidase family. GatA subfamily.</text>
</comment>
<accession>A0ABW8GPG4</accession>
<protein>
    <recommendedName>
        <fullName evidence="4 10">Glutamyl-tRNA(Gln) amidotransferase subunit A</fullName>
        <shortName evidence="10">Glu-ADT subunit A</shortName>
        <ecNumber evidence="3 10">6.3.5.7</ecNumber>
    </recommendedName>
</protein>
<proteinExistence type="inferred from homology"/>
<dbReference type="PANTHER" id="PTHR11895:SF151">
    <property type="entry name" value="GLUTAMYL-TRNA(GLN) AMIDOTRANSFERASE SUBUNIT A"/>
    <property type="match status" value="1"/>
</dbReference>
<keyword evidence="13" id="KW-1185">Reference proteome</keyword>
<dbReference type="PROSITE" id="PS00571">
    <property type="entry name" value="AMIDASES"/>
    <property type="match status" value="1"/>
</dbReference>
<keyword evidence="8 10" id="KW-0648">Protein biosynthesis</keyword>
<dbReference type="EC" id="6.3.5.7" evidence="3 10"/>
<evidence type="ECO:0000259" key="11">
    <source>
        <dbReference type="Pfam" id="PF01425"/>
    </source>
</evidence>
<evidence type="ECO:0000313" key="12">
    <source>
        <dbReference type="EMBL" id="MFJ5446808.1"/>
    </source>
</evidence>
<evidence type="ECO:0000313" key="13">
    <source>
        <dbReference type="Proteomes" id="UP001617669"/>
    </source>
</evidence>